<keyword evidence="2" id="KW-0813">Transport</keyword>
<feature type="transmembrane region" description="Helical" evidence="7">
    <location>
        <begin position="74"/>
        <end position="103"/>
    </location>
</feature>
<dbReference type="InterPro" id="IPR004680">
    <property type="entry name" value="Cit_transptr-like_dom"/>
</dbReference>
<evidence type="ECO:0000256" key="3">
    <source>
        <dbReference type="ARBA" id="ARBA00022475"/>
    </source>
</evidence>
<keyword evidence="3" id="KW-1003">Cell membrane</keyword>
<dbReference type="GO" id="GO:0005886">
    <property type="term" value="C:plasma membrane"/>
    <property type="evidence" value="ECO:0007669"/>
    <property type="project" value="UniProtKB-SubCell"/>
</dbReference>
<evidence type="ECO:0000256" key="1">
    <source>
        <dbReference type="ARBA" id="ARBA00004651"/>
    </source>
</evidence>
<keyword evidence="6 7" id="KW-0472">Membrane</keyword>
<evidence type="ECO:0000256" key="6">
    <source>
        <dbReference type="ARBA" id="ARBA00023136"/>
    </source>
</evidence>
<dbReference type="RefSeq" id="WP_068161311.1">
    <property type="nucleotide sequence ID" value="NZ_JXJX01000005.1"/>
</dbReference>
<comment type="caution">
    <text evidence="9">The sequence shown here is derived from an EMBL/GenBank/DDBJ whole genome shotgun (WGS) entry which is preliminary data.</text>
</comment>
<feature type="transmembrane region" description="Helical" evidence="7">
    <location>
        <begin position="42"/>
        <end position="62"/>
    </location>
</feature>
<dbReference type="PANTHER" id="PTHR43302:SF5">
    <property type="entry name" value="TRANSPORTER ARSB-RELATED"/>
    <property type="match status" value="1"/>
</dbReference>
<gene>
    <name evidence="9" type="ORF">RU87_GL001243</name>
</gene>
<evidence type="ECO:0000259" key="8">
    <source>
        <dbReference type="Pfam" id="PF03600"/>
    </source>
</evidence>
<reference evidence="9 10" key="1">
    <citation type="submission" date="2014-12" db="EMBL/GenBank/DDBJ databases">
        <title>Draft genome sequences of 10 type strains of Lactococcus.</title>
        <authorList>
            <person name="Sun Z."/>
            <person name="Zhong Z."/>
            <person name="Liu W."/>
            <person name="Zhang W."/>
            <person name="Zhang H."/>
        </authorList>
    </citation>
    <scope>NUCLEOTIDE SEQUENCE [LARGE SCALE GENOMIC DNA]</scope>
    <source>
        <strain evidence="9 10">DSM 20686</strain>
    </source>
</reference>
<dbReference type="Pfam" id="PF03600">
    <property type="entry name" value="CitMHS"/>
    <property type="match status" value="1"/>
</dbReference>
<feature type="transmembrane region" description="Helical" evidence="7">
    <location>
        <begin position="196"/>
        <end position="225"/>
    </location>
</feature>
<proteinExistence type="predicted"/>
<dbReference type="Proteomes" id="UP000242246">
    <property type="component" value="Unassembled WGS sequence"/>
</dbReference>
<keyword evidence="5 7" id="KW-1133">Transmembrane helix</keyword>
<feature type="transmembrane region" description="Helical" evidence="7">
    <location>
        <begin position="12"/>
        <end position="30"/>
    </location>
</feature>
<comment type="subcellular location">
    <subcellularLocation>
        <location evidence="1">Cell membrane</location>
        <topology evidence="1">Multi-pass membrane protein</topology>
    </subcellularLocation>
</comment>
<keyword evidence="4 7" id="KW-0812">Transmembrane</keyword>
<protein>
    <submittedName>
        <fullName evidence="9">Carboxylate transporter</fullName>
    </submittedName>
</protein>
<feature type="transmembrane region" description="Helical" evidence="7">
    <location>
        <begin position="302"/>
        <end position="322"/>
    </location>
</feature>
<evidence type="ECO:0000256" key="7">
    <source>
        <dbReference type="SAM" id="Phobius"/>
    </source>
</evidence>
<dbReference type="PANTHER" id="PTHR43302">
    <property type="entry name" value="TRANSPORTER ARSB-RELATED"/>
    <property type="match status" value="1"/>
</dbReference>
<evidence type="ECO:0000256" key="5">
    <source>
        <dbReference type="ARBA" id="ARBA00022989"/>
    </source>
</evidence>
<dbReference type="GO" id="GO:0055085">
    <property type="term" value="P:transmembrane transport"/>
    <property type="evidence" value="ECO:0007669"/>
    <property type="project" value="InterPro"/>
</dbReference>
<dbReference type="AlphaFoldDB" id="A0A2A5S179"/>
<evidence type="ECO:0000313" key="10">
    <source>
        <dbReference type="Proteomes" id="UP000242246"/>
    </source>
</evidence>
<organism evidence="9 10">
    <name type="scientific">Pseudolactococcus plantarum</name>
    <dbReference type="NCBI Taxonomy" id="1365"/>
    <lineage>
        <taxon>Bacteria</taxon>
        <taxon>Bacillati</taxon>
        <taxon>Bacillota</taxon>
        <taxon>Bacilli</taxon>
        <taxon>Lactobacillales</taxon>
        <taxon>Streptococcaceae</taxon>
        <taxon>Pseudolactococcus</taxon>
    </lineage>
</organism>
<evidence type="ECO:0000256" key="4">
    <source>
        <dbReference type="ARBA" id="ARBA00022692"/>
    </source>
</evidence>
<dbReference type="STRING" id="1348632.GCA_001591745_00616"/>
<dbReference type="EMBL" id="JXJX01000005">
    <property type="protein sequence ID" value="PCS07190.1"/>
    <property type="molecule type" value="Genomic_DNA"/>
</dbReference>
<sequence>MIFFKKIIADKIFLVTGGLAILALLFGTVSPSDIDLKTIVSLLSLIIMVSIYEQLGILTYIANLMIAKCATTRMLTLVILLFSFIGSMIFTNDVAILTLVPIIFKITKKVNIPKIPVISLMTVYANLGSAITPIGNPQDIYLASFYHLNFLSFMSLSLPIGLISLISVFISLLFFPKTKIDSSLGEGNEVEAKGSLILYIVTIFVLLGVLSIIPYLLAFVASLAYAIYIDRRIHEKIDFSIILTFINFFIIVGAISRIPLVHEMIVAMTHTKFSVFYSGVGISQIISNVPAAVLLSKFTTHIPALYLGVTVGGLGTLIASLANLLALRQYSLNTTDQTTLKFFYQFTLINVIYLAIFLVVGSVLL</sequence>
<evidence type="ECO:0000256" key="2">
    <source>
        <dbReference type="ARBA" id="ARBA00022448"/>
    </source>
</evidence>
<dbReference type="OrthoDB" id="3177666at2"/>
<evidence type="ECO:0000313" key="9">
    <source>
        <dbReference type="EMBL" id="PCS07190.1"/>
    </source>
</evidence>
<keyword evidence="10" id="KW-1185">Reference proteome</keyword>
<name>A0A2A5S179_9LACT</name>
<accession>A0A2A5S179</accession>
<feature type="transmembrane region" description="Helical" evidence="7">
    <location>
        <begin position="237"/>
        <end position="255"/>
    </location>
</feature>
<feature type="domain" description="Citrate transporter-like" evidence="8">
    <location>
        <begin position="15"/>
        <end position="297"/>
    </location>
</feature>
<feature type="transmembrane region" description="Helical" evidence="7">
    <location>
        <begin position="275"/>
        <end position="295"/>
    </location>
</feature>
<feature type="transmembrane region" description="Helical" evidence="7">
    <location>
        <begin position="148"/>
        <end position="176"/>
    </location>
</feature>
<feature type="transmembrane region" description="Helical" evidence="7">
    <location>
        <begin position="342"/>
        <end position="364"/>
    </location>
</feature>